<dbReference type="PROSITE" id="PS50893">
    <property type="entry name" value="ABC_TRANSPORTER_2"/>
    <property type="match status" value="1"/>
</dbReference>
<dbReference type="InterPro" id="IPR027417">
    <property type="entry name" value="P-loop_NTPase"/>
</dbReference>
<keyword evidence="2" id="KW-0813">Transport</keyword>
<dbReference type="EMBL" id="FUXZ01000004">
    <property type="protein sequence ID" value="SKA62527.1"/>
    <property type="molecule type" value="Genomic_DNA"/>
</dbReference>
<dbReference type="SMART" id="SM00382">
    <property type="entry name" value="AAA"/>
    <property type="match status" value="1"/>
</dbReference>
<dbReference type="PROSITE" id="PS00211">
    <property type="entry name" value="ABC_TRANSPORTER_1"/>
    <property type="match status" value="1"/>
</dbReference>
<accession>A0A1T4VC73</accession>
<keyword evidence="3" id="KW-0547">Nucleotide-binding</keyword>
<name>A0A1T4VC73_9FIRM</name>
<dbReference type="InterPro" id="IPR050763">
    <property type="entry name" value="ABC_transporter_ATP-binding"/>
</dbReference>
<dbReference type="SUPFAM" id="SSF52540">
    <property type="entry name" value="P-loop containing nucleoside triphosphate hydrolases"/>
    <property type="match status" value="1"/>
</dbReference>
<evidence type="ECO:0000256" key="1">
    <source>
        <dbReference type="ARBA" id="ARBA00005417"/>
    </source>
</evidence>
<gene>
    <name evidence="6" type="ORF">SAMN02745111_00637</name>
</gene>
<dbReference type="InterPro" id="IPR003439">
    <property type="entry name" value="ABC_transporter-like_ATP-bd"/>
</dbReference>
<dbReference type="PANTHER" id="PTHR42711">
    <property type="entry name" value="ABC TRANSPORTER ATP-BINDING PROTEIN"/>
    <property type="match status" value="1"/>
</dbReference>
<dbReference type="InterPro" id="IPR017871">
    <property type="entry name" value="ABC_transporter-like_CS"/>
</dbReference>
<dbReference type="CDD" id="cd03230">
    <property type="entry name" value="ABC_DR_subfamily_A"/>
    <property type="match status" value="1"/>
</dbReference>
<comment type="similarity">
    <text evidence="1">Belongs to the ABC transporter superfamily.</text>
</comment>
<organism evidence="6 7">
    <name type="scientific">Eubacterium uniforme</name>
    <dbReference type="NCBI Taxonomy" id="39495"/>
    <lineage>
        <taxon>Bacteria</taxon>
        <taxon>Bacillati</taxon>
        <taxon>Bacillota</taxon>
        <taxon>Clostridia</taxon>
        <taxon>Eubacteriales</taxon>
        <taxon>Eubacteriaceae</taxon>
        <taxon>Eubacterium</taxon>
    </lineage>
</organism>
<keyword evidence="7" id="KW-1185">Reference proteome</keyword>
<dbReference type="STRING" id="39495.SAMN02745111_00637"/>
<dbReference type="PANTHER" id="PTHR42711:SF5">
    <property type="entry name" value="ABC TRANSPORTER ATP-BINDING PROTEIN NATA"/>
    <property type="match status" value="1"/>
</dbReference>
<evidence type="ECO:0000313" key="6">
    <source>
        <dbReference type="EMBL" id="SKA62527.1"/>
    </source>
</evidence>
<evidence type="ECO:0000259" key="5">
    <source>
        <dbReference type="PROSITE" id="PS50893"/>
    </source>
</evidence>
<dbReference type="GO" id="GO:0005524">
    <property type="term" value="F:ATP binding"/>
    <property type="evidence" value="ECO:0007669"/>
    <property type="project" value="UniProtKB-KW"/>
</dbReference>
<proteinExistence type="inferred from homology"/>
<dbReference type="AlphaFoldDB" id="A0A1T4VC73"/>
<reference evidence="6 7" key="1">
    <citation type="submission" date="2017-02" db="EMBL/GenBank/DDBJ databases">
        <authorList>
            <person name="Peterson S.W."/>
        </authorList>
    </citation>
    <scope>NUCLEOTIDE SEQUENCE [LARGE SCALE GENOMIC DNA]</scope>
    <source>
        <strain evidence="6 7">ATCC 35992</strain>
    </source>
</reference>
<dbReference type="OrthoDB" id="9802264at2"/>
<dbReference type="Pfam" id="PF00005">
    <property type="entry name" value="ABC_tran"/>
    <property type="match status" value="1"/>
</dbReference>
<dbReference type="InterPro" id="IPR003593">
    <property type="entry name" value="AAA+_ATPase"/>
</dbReference>
<evidence type="ECO:0000313" key="7">
    <source>
        <dbReference type="Proteomes" id="UP000190814"/>
    </source>
</evidence>
<dbReference type="Gene3D" id="3.40.50.300">
    <property type="entry name" value="P-loop containing nucleotide triphosphate hydrolases"/>
    <property type="match status" value="1"/>
</dbReference>
<evidence type="ECO:0000256" key="3">
    <source>
        <dbReference type="ARBA" id="ARBA00022741"/>
    </source>
</evidence>
<evidence type="ECO:0000256" key="4">
    <source>
        <dbReference type="ARBA" id="ARBA00022840"/>
    </source>
</evidence>
<dbReference type="RefSeq" id="WP_078765530.1">
    <property type="nucleotide sequence ID" value="NZ_FUXZ01000004.1"/>
</dbReference>
<feature type="domain" description="ABC transporter" evidence="5">
    <location>
        <begin position="3"/>
        <end position="219"/>
    </location>
</feature>
<evidence type="ECO:0000256" key="2">
    <source>
        <dbReference type="ARBA" id="ARBA00022448"/>
    </source>
</evidence>
<protein>
    <submittedName>
        <fullName evidence="6">ABC-2 type transport system ATP-binding protein</fullName>
    </submittedName>
</protein>
<dbReference type="Proteomes" id="UP000190814">
    <property type="component" value="Unassembled WGS sequence"/>
</dbReference>
<sequence length="219" mass="24487">MNIEVSHISKKYKKKTILKDISFAAKEGECIGILGKNGCGKTTLLSILAGIQKKDSGSWEIKDTNEVNPFLEIGYVPQGCPFMDDLTVLDNLKLWYNSSCSNLNEELNNGILKMLHVDEFTHKKVSSLSGGMKKRLSIGCAMANKPRILILDEPSASLDLECKEDIAAYLTKYKQAGGIIIITSHEEHEINLCDTIYILKDGTLHKHDYKDIPNLLREM</sequence>
<dbReference type="GO" id="GO:0016887">
    <property type="term" value="F:ATP hydrolysis activity"/>
    <property type="evidence" value="ECO:0007669"/>
    <property type="project" value="InterPro"/>
</dbReference>
<keyword evidence="4 6" id="KW-0067">ATP-binding</keyword>